<evidence type="ECO:0000259" key="2">
    <source>
        <dbReference type="PROSITE" id="PS50222"/>
    </source>
</evidence>
<dbReference type="OrthoDB" id="270584at2759"/>
<dbReference type="InterPro" id="IPR011992">
    <property type="entry name" value="EF-hand-dom_pair"/>
</dbReference>
<reference evidence="3 4" key="1">
    <citation type="submission" date="2017-06" db="EMBL/GenBank/DDBJ databases">
        <title>A platform for efficient transgenesis in Macrostomum lignano, a flatworm model organism for stem cell research.</title>
        <authorList>
            <person name="Berezikov E."/>
        </authorList>
    </citation>
    <scope>NUCLEOTIDE SEQUENCE [LARGE SCALE GENOMIC DNA]</scope>
    <source>
        <strain evidence="3">DV1</strain>
        <tissue evidence="3">Whole organism</tissue>
    </source>
</reference>
<evidence type="ECO:0000313" key="4">
    <source>
        <dbReference type="Proteomes" id="UP000215902"/>
    </source>
</evidence>
<dbReference type="SUPFAM" id="SSF47473">
    <property type="entry name" value="EF-hand"/>
    <property type="match status" value="1"/>
</dbReference>
<dbReference type="PROSITE" id="PS00018">
    <property type="entry name" value="EF_HAND_1"/>
    <property type="match status" value="1"/>
</dbReference>
<dbReference type="PROSITE" id="PS50222">
    <property type="entry name" value="EF_HAND_2"/>
    <property type="match status" value="1"/>
</dbReference>
<dbReference type="GO" id="GO:0005509">
    <property type="term" value="F:calcium ion binding"/>
    <property type="evidence" value="ECO:0007669"/>
    <property type="project" value="InterPro"/>
</dbReference>
<dbReference type="Proteomes" id="UP000215902">
    <property type="component" value="Unassembled WGS sequence"/>
</dbReference>
<protein>
    <recommendedName>
        <fullName evidence="2">EF-hand domain-containing protein</fullName>
    </recommendedName>
</protein>
<proteinExistence type="predicted"/>
<dbReference type="Gene3D" id="1.10.238.10">
    <property type="entry name" value="EF-hand"/>
    <property type="match status" value="1"/>
</dbReference>
<name>A0A267FQN3_9PLAT</name>
<dbReference type="Pfam" id="PF13405">
    <property type="entry name" value="EF-hand_6"/>
    <property type="match status" value="1"/>
</dbReference>
<evidence type="ECO:0000256" key="1">
    <source>
        <dbReference type="ARBA" id="ARBA00022837"/>
    </source>
</evidence>
<dbReference type="AlphaFoldDB" id="A0A267FQN3"/>
<sequence length="73" mass="8271">MSDNKYREAFQQFDEDGNGAISSDELRTALRSAFGEMDDSEMENLLAMKGDKECLDMDEFVAFMQSVEASRSE</sequence>
<evidence type="ECO:0000313" key="3">
    <source>
        <dbReference type="EMBL" id="PAA75407.1"/>
    </source>
</evidence>
<dbReference type="CDD" id="cd00051">
    <property type="entry name" value="EFh"/>
    <property type="match status" value="1"/>
</dbReference>
<dbReference type="EMBL" id="NIVC01000886">
    <property type="protein sequence ID" value="PAA75407.1"/>
    <property type="molecule type" value="Genomic_DNA"/>
</dbReference>
<feature type="domain" description="EF-hand" evidence="2">
    <location>
        <begin position="1"/>
        <end position="36"/>
    </location>
</feature>
<organism evidence="3 4">
    <name type="scientific">Macrostomum lignano</name>
    <dbReference type="NCBI Taxonomy" id="282301"/>
    <lineage>
        <taxon>Eukaryota</taxon>
        <taxon>Metazoa</taxon>
        <taxon>Spiralia</taxon>
        <taxon>Lophotrochozoa</taxon>
        <taxon>Platyhelminthes</taxon>
        <taxon>Rhabditophora</taxon>
        <taxon>Macrostomorpha</taxon>
        <taxon>Macrostomida</taxon>
        <taxon>Macrostomidae</taxon>
        <taxon>Macrostomum</taxon>
    </lineage>
</organism>
<dbReference type="InterPro" id="IPR002048">
    <property type="entry name" value="EF_hand_dom"/>
</dbReference>
<keyword evidence="1" id="KW-0106">Calcium</keyword>
<keyword evidence="4" id="KW-1185">Reference proteome</keyword>
<dbReference type="SMART" id="SM00054">
    <property type="entry name" value="EFh"/>
    <property type="match status" value="1"/>
</dbReference>
<gene>
    <name evidence="3" type="ORF">BOX15_Mlig009526g2</name>
</gene>
<accession>A0A267FQN3</accession>
<dbReference type="InterPro" id="IPR018247">
    <property type="entry name" value="EF_Hand_1_Ca_BS"/>
</dbReference>
<comment type="caution">
    <text evidence="3">The sequence shown here is derived from an EMBL/GenBank/DDBJ whole genome shotgun (WGS) entry which is preliminary data.</text>
</comment>